<keyword evidence="1" id="KW-0472">Membrane</keyword>
<dbReference type="STRING" id="1798481.A2678_00275"/>
<dbReference type="Proteomes" id="UP000178815">
    <property type="component" value="Unassembled WGS sequence"/>
</dbReference>
<name>A0A1F6CH51_9BACT</name>
<dbReference type="InterPro" id="IPR012902">
    <property type="entry name" value="N_methyl_site"/>
</dbReference>
<feature type="transmembrane region" description="Helical" evidence="1">
    <location>
        <begin position="21"/>
        <end position="42"/>
    </location>
</feature>
<evidence type="ECO:0000313" key="3">
    <source>
        <dbReference type="Proteomes" id="UP000178815"/>
    </source>
</evidence>
<reference evidence="2 3" key="1">
    <citation type="journal article" date="2016" name="Nat. Commun.">
        <title>Thousands of microbial genomes shed light on interconnected biogeochemical processes in an aquifer system.</title>
        <authorList>
            <person name="Anantharaman K."/>
            <person name="Brown C.T."/>
            <person name="Hug L.A."/>
            <person name="Sharon I."/>
            <person name="Castelle C.J."/>
            <person name="Probst A.J."/>
            <person name="Thomas B.C."/>
            <person name="Singh A."/>
            <person name="Wilkins M.J."/>
            <person name="Karaoz U."/>
            <person name="Brodie E.L."/>
            <person name="Williams K.H."/>
            <person name="Hubbard S.S."/>
            <person name="Banfield J.F."/>
        </authorList>
    </citation>
    <scope>NUCLEOTIDE SEQUENCE [LARGE SCALE GENOMIC DNA]</scope>
</reference>
<evidence type="ECO:0000256" key="1">
    <source>
        <dbReference type="SAM" id="Phobius"/>
    </source>
</evidence>
<keyword evidence="1" id="KW-0812">Transmembrane</keyword>
<organism evidence="2 3">
    <name type="scientific">Candidatus Kaiserbacteria bacterium RIFCSPHIGHO2_01_FULL_53_31</name>
    <dbReference type="NCBI Taxonomy" id="1798481"/>
    <lineage>
        <taxon>Bacteria</taxon>
        <taxon>Candidatus Kaiseribacteriota</taxon>
    </lineage>
</organism>
<proteinExistence type="predicted"/>
<evidence type="ECO:0008006" key="4">
    <source>
        <dbReference type="Google" id="ProtNLM"/>
    </source>
</evidence>
<dbReference type="EMBL" id="MFKU01000015">
    <property type="protein sequence ID" value="OGG48301.1"/>
    <property type="molecule type" value="Genomic_DNA"/>
</dbReference>
<gene>
    <name evidence="2" type="ORF">A2678_00275</name>
</gene>
<keyword evidence="1" id="KW-1133">Transmembrane helix</keyword>
<dbReference type="AlphaFoldDB" id="A0A1F6CH51"/>
<dbReference type="Pfam" id="PF07963">
    <property type="entry name" value="N_methyl"/>
    <property type="match status" value="1"/>
</dbReference>
<comment type="caution">
    <text evidence="2">The sequence shown here is derived from an EMBL/GenBank/DDBJ whole genome shotgun (WGS) entry which is preliminary data.</text>
</comment>
<dbReference type="PROSITE" id="PS00409">
    <property type="entry name" value="PROKAR_NTER_METHYL"/>
    <property type="match status" value="1"/>
</dbReference>
<protein>
    <recommendedName>
        <fullName evidence="4">General secretion pathway GspH domain-containing protein</fullName>
    </recommendedName>
</protein>
<accession>A0A1F6CH51</accession>
<evidence type="ECO:0000313" key="2">
    <source>
        <dbReference type="EMBL" id="OGG48301.1"/>
    </source>
</evidence>
<sequence length="234" mass="24845">MTARLNPCLPAGRRGVTLIELLVVFAIIMILAMVIITSQTAFNKTLLLANTAYDVALTIRSAETFGLGSRITSGIIDKNTGYGVHFKKTTPIKSFMLFADTFPALTDPVVVTCHLASGADKQRPDATPGNCIYNSAEENATAMTYSLGNGMTISDFCAYTSANAASCATAHNAGLDQLDIVFSRPNTKTFISANSLYSSTYTRACITLTSPQGGLRHIRVEQSGAISVSSIPCP</sequence>